<accession>A0A4P2QL61</accession>
<proteinExistence type="predicted"/>
<evidence type="ECO:0000313" key="1">
    <source>
        <dbReference type="EMBL" id="AUX30710.1"/>
    </source>
</evidence>
<sequence>MELTPALASDGINFLLVWADEPWDRYGTDLLAARIAPDGTVLDPEPLVIAAGPSDEGVPTVTFNGTHYVVAWADDTRGWGAPSPASDIRAARISPDGVVLDPGGFVISSADQPDSWPTAVSLGATTVVAWTADGDDVRFARISPSGDVLDPGGVSVGSTSLGSLPWPSDGRVALATDGTSALLAWENDGVLLATRISAEGAVLDPGGAPVAIGGEWQPVATFDGEQYWIVWKGEGVRATRVTIGGEVLDPGGLLVHAGESGSDTNVAAAANGDDLVVVWATPSEDDASSTVDLRAARVSRTTGAVLDPGGVVLASDSPMYTDPAIAAGPDGAFVAWTQASWWLDGSSTWDIFGVALHGAPHDASGPVPVAISPANQFTPAVTFDGQNYVVVWSDQRNKDRSIYAARVSPSGDLLDPAGIFVANAVGWTDAVPRPVFDGRNTVIIWTIWDCCGSSQAYAVRLSPGGVVLDNAPIPLPESESEGRPVHDNMSVASDGHGVMIATMNELGEVELVRLDQAGVPELLPASPPEIGGRSISLGFDGVNYLLTWTAYDSWNEHGPVGTLYGARVRPSGEWLDPTGFRISHQDAMSTAPAVPAITRHGTGSLLVWEEENTDKIGLYATEISSDGTVLQPGGALLALINRTPRTWSETNPAIASDGARSVAVWANAGADGLDVLGAEILGSEEAPALFTVSADPDTEGWPRISTCGPGNAFVTYTRRGPTGILDVRGRLLGGR</sequence>
<dbReference type="EMBL" id="CP012672">
    <property type="protein sequence ID" value="AUX30710.1"/>
    <property type="molecule type" value="Genomic_DNA"/>
</dbReference>
<protein>
    <submittedName>
        <fullName evidence="1">Uncharacterized protein</fullName>
    </submittedName>
</protein>
<gene>
    <name evidence="1" type="ORF">SOCE836_028210</name>
</gene>
<reference evidence="1 2" key="1">
    <citation type="submission" date="2015-09" db="EMBL/GenBank/DDBJ databases">
        <title>Sorangium comparison.</title>
        <authorList>
            <person name="Zaburannyi N."/>
            <person name="Bunk B."/>
            <person name="Overmann J."/>
            <person name="Mueller R."/>
        </authorList>
    </citation>
    <scope>NUCLEOTIDE SEQUENCE [LARGE SCALE GENOMIC DNA]</scope>
    <source>
        <strain evidence="1 2">So ce836</strain>
    </source>
</reference>
<dbReference type="Proteomes" id="UP000295497">
    <property type="component" value="Chromosome"/>
</dbReference>
<evidence type="ECO:0000313" key="2">
    <source>
        <dbReference type="Proteomes" id="UP000295497"/>
    </source>
</evidence>
<dbReference type="AlphaFoldDB" id="A0A4P2QL61"/>
<organism evidence="1 2">
    <name type="scientific">Sorangium cellulosum</name>
    <name type="common">Polyangium cellulosum</name>
    <dbReference type="NCBI Taxonomy" id="56"/>
    <lineage>
        <taxon>Bacteria</taxon>
        <taxon>Pseudomonadati</taxon>
        <taxon>Myxococcota</taxon>
        <taxon>Polyangia</taxon>
        <taxon>Polyangiales</taxon>
        <taxon>Polyangiaceae</taxon>
        <taxon>Sorangium</taxon>
    </lineage>
</organism>
<name>A0A4P2QL61_SORCE</name>